<dbReference type="GO" id="GO:0045944">
    <property type="term" value="P:positive regulation of transcription by RNA polymerase II"/>
    <property type="evidence" value="ECO:0007669"/>
    <property type="project" value="InterPro"/>
</dbReference>
<dbReference type="CDD" id="cd22744">
    <property type="entry name" value="OTU"/>
    <property type="match status" value="1"/>
</dbReference>
<comment type="caution">
    <text evidence="2">The sequence shown here is derived from an EMBL/GenBank/DDBJ whole genome shotgun (WGS) entry which is preliminary data.</text>
</comment>
<dbReference type="AlphaFoldDB" id="A0AAW1W028"/>
<organism evidence="2 3">
    <name type="scientific">Rubus argutus</name>
    <name type="common">Southern blackberry</name>
    <dbReference type="NCBI Taxonomy" id="59490"/>
    <lineage>
        <taxon>Eukaryota</taxon>
        <taxon>Viridiplantae</taxon>
        <taxon>Streptophyta</taxon>
        <taxon>Embryophyta</taxon>
        <taxon>Tracheophyta</taxon>
        <taxon>Spermatophyta</taxon>
        <taxon>Magnoliopsida</taxon>
        <taxon>eudicotyledons</taxon>
        <taxon>Gunneridae</taxon>
        <taxon>Pentapetalae</taxon>
        <taxon>rosids</taxon>
        <taxon>fabids</taxon>
        <taxon>Rosales</taxon>
        <taxon>Rosaceae</taxon>
        <taxon>Rosoideae</taxon>
        <taxon>Rosoideae incertae sedis</taxon>
        <taxon>Rubus</taxon>
    </lineage>
</organism>
<dbReference type="PANTHER" id="PTHR31569">
    <property type="entry name" value="SWIM-TYPE DOMAIN-CONTAINING PROTEIN"/>
    <property type="match status" value="1"/>
</dbReference>
<dbReference type="EMBL" id="JBEDUW010000007">
    <property type="protein sequence ID" value="KAK9913460.1"/>
    <property type="molecule type" value="Genomic_DNA"/>
</dbReference>
<reference evidence="2 3" key="1">
    <citation type="journal article" date="2023" name="G3 (Bethesda)">
        <title>A chromosome-length genome assembly and annotation of blackberry (Rubus argutus, cv. 'Hillquist').</title>
        <authorList>
            <person name="Bruna T."/>
            <person name="Aryal R."/>
            <person name="Dudchenko O."/>
            <person name="Sargent D.J."/>
            <person name="Mead D."/>
            <person name="Buti M."/>
            <person name="Cavallini A."/>
            <person name="Hytonen T."/>
            <person name="Andres J."/>
            <person name="Pham M."/>
            <person name="Weisz D."/>
            <person name="Mascagni F."/>
            <person name="Usai G."/>
            <person name="Natali L."/>
            <person name="Bassil N."/>
            <person name="Fernandez G.E."/>
            <person name="Lomsadze A."/>
            <person name="Armour M."/>
            <person name="Olukolu B."/>
            <person name="Poorten T."/>
            <person name="Britton C."/>
            <person name="Davik J."/>
            <person name="Ashrafi H."/>
            <person name="Aiden E.L."/>
            <person name="Borodovsky M."/>
            <person name="Worthington M."/>
        </authorList>
    </citation>
    <scope>NUCLEOTIDE SEQUENCE [LARGE SCALE GENOMIC DNA]</scope>
    <source>
        <strain evidence="2">PI 553951</strain>
    </source>
</reference>
<dbReference type="PROSITE" id="PS50802">
    <property type="entry name" value="OTU"/>
    <property type="match status" value="1"/>
</dbReference>
<sequence length="619" mass="67964">MSGGLRCVRRLRSHLLCLVNSHKRFPPPATGEASEAVLCTPAEISAFVPCEQSQALPPEATGGASEAVLCTPADISSFVPCEQLQALPPAATGGASEAVLCTPADISSFVPCEQSQALPPAATGGASEAVLCTPADISSFVPCEQSQALPPAAIGGASEAVQRRTVDENVSSGALRRPAVMNGTSPAAQVRMGEILEQILVEHSTEDQLVHNNNIIIKNGITTCTSGEGWRVVQPRLLDKKATQQDKERCRRAAESIARSNVDSTLPTDYTSEFTRNEKFKSREDLIEWARDVGRSNGFHIVTLRSDNGKGNKRPRVTLGCERSGKYDSRPPKKEIQIKDRTHTGTKKCDCPFQLKGNKLDTDWQLTVVKGKHNHPVEYSEVGRSFLGGLSSSREKDDIEPLGETAKPSGLNERMKGQILSKKMNTSTHFALPSSDIIVESAQHNSTTCGPPILHSKEGRQIEEKVYCLPFKYVGVCPSVMRPYILDIQDVASDGHCGFRAVASLLGDSNEDGWIKVRIDLMKELQFYSAQYTQLFKSETKVDELRHALEYYGSTCLYQREHWMKMPDMGHLIASRYNVVLMHFSSAQCRTYFPLRSVPLSSPKEMAIGLVNEHFVQVF</sequence>
<dbReference type="InterPro" id="IPR052579">
    <property type="entry name" value="Zinc_finger_SWIM"/>
</dbReference>
<feature type="domain" description="OTU" evidence="1">
    <location>
        <begin position="486"/>
        <end position="619"/>
    </location>
</feature>
<dbReference type="Gene3D" id="3.90.70.80">
    <property type="match status" value="1"/>
</dbReference>
<accession>A0AAW1W028</accession>
<protein>
    <recommendedName>
        <fullName evidence="1">OTU domain-containing protein</fullName>
    </recommendedName>
</protein>
<dbReference type="GO" id="GO:0010106">
    <property type="term" value="P:cellular response to iron ion starvation"/>
    <property type="evidence" value="ECO:0007669"/>
    <property type="project" value="InterPro"/>
</dbReference>
<dbReference type="GO" id="GO:0000981">
    <property type="term" value="F:DNA-binding transcription factor activity, RNA polymerase II-specific"/>
    <property type="evidence" value="ECO:0007669"/>
    <property type="project" value="InterPro"/>
</dbReference>
<keyword evidence="3" id="KW-1185">Reference proteome</keyword>
<evidence type="ECO:0000259" key="1">
    <source>
        <dbReference type="PROSITE" id="PS50802"/>
    </source>
</evidence>
<evidence type="ECO:0000313" key="2">
    <source>
        <dbReference type="EMBL" id="KAK9913460.1"/>
    </source>
</evidence>
<gene>
    <name evidence="2" type="ORF">M0R45_037274</name>
</gene>
<dbReference type="Pfam" id="PF08731">
    <property type="entry name" value="AFT"/>
    <property type="match status" value="1"/>
</dbReference>
<dbReference type="PANTHER" id="PTHR31569:SF4">
    <property type="entry name" value="SWIM-TYPE DOMAIN-CONTAINING PROTEIN"/>
    <property type="match status" value="1"/>
</dbReference>
<name>A0AAW1W028_RUBAR</name>
<proteinExistence type="predicted"/>
<evidence type="ECO:0000313" key="3">
    <source>
        <dbReference type="Proteomes" id="UP001457282"/>
    </source>
</evidence>
<dbReference type="InterPro" id="IPR003323">
    <property type="entry name" value="OTU_dom"/>
</dbReference>
<dbReference type="Proteomes" id="UP001457282">
    <property type="component" value="Unassembled WGS sequence"/>
</dbReference>
<dbReference type="InterPro" id="IPR014842">
    <property type="entry name" value="AFT"/>
</dbReference>